<dbReference type="EMBL" id="CP000352">
    <property type="protein sequence ID" value="ABF08385.1"/>
    <property type="molecule type" value="Genomic_DNA"/>
</dbReference>
<dbReference type="PRINTS" id="PR00039">
    <property type="entry name" value="HTHLYSR"/>
</dbReference>
<proteinExistence type="inferred from homology"/>
<evidence type="ECO:0000256" key="2">
    <source>
        <dbReference type="ARBA" id="ARBA00023015"/>
    </source>
</evidence>
<protein>
    <submittedName>
        <fullName evidence="6">RuBisCO operon transcriptional regulator</fullName>
    </submittedName>
</protein>
<dbReference type="InterPro" id="IPR005119">
    <property type="entry name" value="LysR_subst-bd"/>
</dbReference>
<dbReference type="PANTHER" id="PTHR30126:SF5">
    <property type="entry name" value="HTH-TYPE TRANSCRIPTIONAL ACTIVATOR CMPR"/>
    <property type="match status" value="1"/>
</dbReference>
<dbReference type="HOGENOM" id="CLU_039613_6_1_4"/>
<dbReference type="InterPro" id="IPR036390">
    <property type="entry name" value="WH_DNA-bd_sf"/>
</dbReference>
<comment type="similarity">
    <text evidence="1">Belongs to the LysR transcriptional regulatory family.</text>
</comment>
<dbReference type="SUPFAM" id="SSF46785">
    <property type="entry name" value="Winged helix' DNA-binding domain"/>
    <property type="match status" value="1"/>
</dbReference>
<evidence type="ECO:0000259" key="5">
    <source>
        <dbReference type="PROSITE" id="PS50931"/>
    </source>
</evidence>
<dbReference type="GO" id="GO:0003700">
    <property type="term" value="F:DNA-binding transcription factor activity"/>
    <property type="evidence" value="ECO:0007669"/>
    <property type="project" value="InterPro"/>
</dbReference>
<dbReference type="Proteomes" id="UP000002429">
    <property type="component" value="Chromosome"/>
</dbReference>
<keyword evidence="3" id="KW-0238">DNA-binding</keyword>
<dbReference type="PROSITE" id="PS50931">
    <property type="entry name" value="HTH_LYSR"/>
    <property type="match status" value="1"/>
</dbReference>
<keyword evidence="4" id="KW-0804">Transcription</keyword>
<accession>Q1LN91</accession>
<dbReference type="eggNOG" id="COG0583">
    <property type="taxonomic scope" value="Bacteria"/>
</dbReference>
<dbReference type="Pfam" id="PF00126">
    <property type="entry name" value="HTH_1"/>
    <property type="match status" value="1"/>
</dbReference>
<organism evidence="6 7">
    <name type="scientific">Cupriavidus metallidurans (strain ATCC 43123 / DSM 2839 / NBRC 102507 / CH34)</name>
    <name type="common">Ralstonia metallidurans</name>
    <dbReference type="NCBI Taxonomy" id="266264"/>
    <lineage>
        <taxon>Bacteria</taxon>
        <taxon>Pseudomonadati</taxon>
        <taxon>Pseudomonadota</taxon>
        <taxon>Betaproteobacteria</taxon>
        <taxon>Burkholderiales</taxon>
        <taxon>Burkholderiaceae</taxon>
        <taxon>Cupriavidus</taxon>
    </lineage>
</organism>
<dbReference type="GO" id="GO:0000976">
    <property type="term" value="F:transcription cis-regulatory region binding"/>
    <property type="evidence" value="ECO:0007669"/>
    <property type="project" value="TreeGrafter"/>
</dbReference>
<keyword evidence="7" id="KW-1185">Reference proteome</keyword>
<evidence type="ECO:0000313" key="7">
    <source>
        <dbReference type="Proteomes" id="UP000002429"/>
    </source>
</evidence>
<dbReference type="Gene3D" id="3.40.190.290">
    <property type="match status" value="1"/>
</dbReference>
<dbReference type="KEGG" id="rme:Rmet_1502"/>
<dbReference type="RefSeq" id="WP_011516248.1">
    <property type="nucleotide sequence ID" value="NC_007973.1"/>
</dbReference>
<feature type="domain" description="HTH lysR-type" evidence="5">
    <location>
        <begin position="3"/>
        <end position="60"/>
    </location>
</feature>
<keyword evidence="2" id="KW-0805">Transcription regulation</keyword>
<dbReference type="AlphaFoldDB" id="Q1LN91"/>
<reference evidence="7" key="1">
    <citation type="journal article" date="2010" name="PLoS ONE">
        <title>The complete genome sequence of Cupriavidus metallidurans strain CH34, a master survivalist in harsh and anthropogenic environments.</title>
        <authorList>
            <person name="Janssen P.J."/>
            <person name="Van Houdt R."/>
            <person name="Moors H."/>
            <person name="Monsieurs P."/>
            <person name="Morin N."/>
            <person name="Michaux A."/>
            <person name="Benotmane M.A."/>
            <person name="Leys N."/>
            <person name="Vallaeys T."/>
            <person name="Lapidus A."/>
            <person name="Monchy S."/>
            <person name="Medigue C."/>
            <person name="Taghavi S."/>
            <person name="McCorkle S."/>
            <person name="Dunn J."/>
            <person name="van der Lelie D."/>
            <person name="Mergeay M."/>
        </authorList>
    </citation>
    <scope>NUCLEOTIDE SEQUENCE [LARGE SCALE GENOMIC DNA]</scope>
    <source>
        <strain evidence="7">ATCC 43123 / DSM 2839 / NBRC 102507 / CH34</strain>
    </source>
</reference>
<evidence type="ECO:0000256" key="4">
    <source>
        <dbReference type="ARBA" id="ARBA00023163"/>
    </source>
</evidence>
<dbReference type="Gene3D" id="1.10.10.10">
    <property type="entry name" value="Winged helix-like DNA-binding domain superfamily/Winged helix DNA-binding domain"/>
    <property type="match status" value="1"/>
</dbReference>
<dbReference type="Pfam" id="PF03466">
    <property type="entry name" value="LysR_substrate"/>
    <property type="match status" value="1"/>
</dbReference>
<evidence type="ECO:0000256" key="3">
    <source>
        <dbReference type="ARBA" id="ARBA00023125"/>
    </source>
</evidence>
<dbReference type="FunFam" id="1.10.10.10:FF:000001">
    <property type="entry name" value="LysR family transcriptional regulator"/>
    <property type="match status" value="1"/>
</dbReference>
<evidence type="ECO:0000256" key="1">
    <source>
        <dbReference type="ARBA" id="ARBA00009437"/>
    </source>
</evidence>
<dbReference type="CDD" id="cd08419">
    <property type="entry name" value="PBP2_CbbR_RubisCO_like"/>
    <property type="match status" value="1"/>
</dbReference>
<gene>
    <name evidence="6" type="primary">cbbR1</name>
    <name evidence="6" type="ordered locus">Rmet_1502</name>
</gene>
<evidence type="ECO:0000313" key="6">
    <source>
        <dbReference type="EMBL" id="ABF08385.1"/>
    </source>
</evidence>
<dbReference type="SUPFAM" id="SSF53850">
    <property type="entry name" value="Periplasmic binding protein-like II"/>
    <property type="match status" value="1"/>
</dbReference>
<dbReference type="InterPro" id="IPR000847">
    <property type="entry name" value="LysR_HTH_N"/>
</dbReference>
<name>Q1LN91_CUPMC</name>
<dbReference type="STRING" id="266264.Rmet_1502"/>
<sequence>MHLSLRQIRIFEAVARHRSYTRAAEELRLTQPAVFTQAKQLEEGVGHPLLERIGKQIYLTDAGREVLATCRETIKGLDCLEMRLADMQGLKRGRLRLAMVTTAEYLLPRLLGEFCAHYPGIEAKLIVSNREQLLARIANNEDDLTILGAPPEGMDVAAIPIADNPLVVIARNDHPLAGEKAIPMARIAEEPFVFREPGSGTRLATERHFAEHGHKLKVRLELGSNEAIKQAIAGGLGVSVLSGYTLALEGLSGLVQPLDVQGFPLMRKWYVAYPKGKHLSAVAEAFLGHLLGK</sequence>
<dbReference type="InterPro" id="IPR036388">
    <property type="entry name" value="WH-like_DNA-bd_sf"/>
</dbReference>
<dbReference type="PANTHER" id="PTHR30126">
    <property type="entry name" value="HTH-TYPE TRANSCRIPTIONAL REGULATOR"/>
    <property type="match status" value="1"/>
</dbReference>